<dbReference type="Pfam" id="PF07729">
    <property type="entry name" value="FCD"/>
    <property type="match status" value="1"/>
</dbReference>
<evidence type="ECO:0000256" key="3">
    <source>
        <dbReference type="ARBA" id="ARBA00023163"/>
    </source>
</evidence>
<dbReference type="InterPro" id="IPR036388">
    <property type="entry name" value="WH-like_DNA-bd_sf"/>
</dbReference>
<keyword evidence="2 5" id="KW-0238">DNA-binding</keyword>
<dbReference type="Gene3D" id="1.20.120.530">
    <property type="entry name" value="GntR ligand-binding domain-like"/>
    <property type="match status" value="1"/>
</dbReference>
<feature type="domain" description="HTH gntR-type" evidence="4">
    <location>
        <begin position="6"/>
        <end position="77"/>
    </location>
</feature>
<reference evidence="5 6" key="1">
    <citation type="submission" date="2021-01" db="EMBL/GenBank/DDBJ databases">
        <title>Genomic Encyclopedia of Type Strains, Phase IV (KMG-IV): sequencing the most valuable type-strain genomes for metagenomic binning, comparative biology and taxonomic classification.</title>
        <authorList>
            <person name="Goeker M."/>
        </authorList>
    </citation>
    <scope>NUCLEOTIDE SEQUENCE [LARGE SCALE GENOMIC DNA]</scope>
    <source>
        <strain evidence="5 6">DSM 25540</strain>
    </source>
</reference>
<dbReference type="PANTHER" id="PTHR43537">
    <property type="entry name" value="TRANSCRIPTIONAL REGULATOR, GNTR FAMILY"/>
    <property type="match status" value="1"/>
</dbReference>
<dbReference type="Pfam" id="PF00392">
    <property type="entry name" value="GntR"/>
    <property type="match status" value="1"/>
</dbReference>
<name>A0ABS2PC72_9BACL</name>
<sequence length="218" mass="25615">MEKISKRKSDEIYSKLKEDIITGVLTPGEKLSFRKVAQNYNVSMMPVREAMTRLHVQDLITINKKTIRIKKLTASEVEDIFQMRFKLEAMAVEKAMFNIGDQEKDELLNTVAAMDRMRHQPAEWQKLNKQFHLQLYRYANSKILQSTLENLWSSVEAYMHLYVVSRSTDHTLDISHKEHLELIYLVYRKEAAQSVDLLYRHLMNTKQVILQELKQLGG</sequence>
<protein>
    <submittedName>
        <fullName evidence="5">DNA-binding GntR family transcriptional regulator</fullName>
    </submittedName>
</protein>
<keyword evidence="1" id="KW-0805">Transcription regulation</keyword>
<dbReference type="SMART" id="SM00895">
    <property type="entry name" value="FCD"/>
    <property type="match status" value="1"/>
</dbReference>
<keyword evidence="3" id="KW-0804">Transcription</keyword>
<dbReference type="InterPro" id="IPR036390">
    <property type="entry name" value="WH_DNA-bd_sf"/>
</dbReference>
<gene>
    <name evidence="5" type="ORF">JOD17_002129</name>
</gene>
<evidence type="ECO:0000259" key="4">
    <source>
        <dbReference type="PROSITE" id="PS50949"/>
    </source>
</evidence>
<evidence type="ECO:0000313" key="5">
    <source>
        <dbReference type="EMBL" id="MBM7633035.1"/>
    </source>
</evidence>
<keyword evidence="6" id="KW-1185">Reference proteome</keyword>
<dbReference type="Proteomes" id="UP000741863">
    <property type="component" value="Unassembled WGS sequence"/>
</dbReference>
<accession>A0ABS2PC72</accession>
<dbReference type="SMART" id="SM00345">
    <property type="entry name" value="HTH_GNTR"/>
    <property type="match status" value="1"/>
</dbReference>
<dbReference type="Gene3D" id="1.10.10.10">
    <property type="entry name" value="Winged helix-like DNA-binding domain superfamily/Winged helix DNA-binding domain"/>
    <property type="match status" value="1"/>
</dbReference>
<dbReference type="SUPFAM" id="SSF46785">
    <property type="entry name" value="Winged helix' DNA-binding domain"/>
    <property type="match status" value="1"/>
</dbReference>
<dbReference type="InterPro" id="IPR008920">
    <property type="entry name" value="TF_FadR/GntR_C"/>
</dbReference>
<organism evidence="5 6">
    <name type="scientific">Geomicrobium sediminis</name>
    <dbReference type="NCBI Taxonomy" id="1347788"/>
    <lineage>
        <taxon>Bacteria</taxon>
        <taxon>Bacillati</taxon>
        <taxon>Bacillota</taxon>
        <taxon>Bacilli</taxon>
        <taxon>Bacillales</taxon>
        <taxon>Geomicrobium</taxon>
    </lineage>
</organism>
<comment type="caution">
    <text evidence="5">The sequence shown here is derived from an EMBL/GenBank/DDBJ whole genome shotgun (WGS) entry which is preliminary data.</text>
</comment>
<proteinExistence type="predicted"/>
<dbReference type="SUPFAM" id="SSF48008">
    <property type="entry name" value="GntR ligand-binding domain-like"/>
    <property type="match status" value="1"/>
</dbReference>
<dbReference type="GO" id="GO:0003677">
    <property type="term" value="F:DNA binding"/>
    <property type="evidence" value="ECO:0007669"/>
    <property type="project" value="UniProtKB-KW"/>
</dbReference>
<evidence type="ECO:0000256" key="2">
    <source>
        <dbReference type="ARBA" id="ARBA00023125"/>
    </source>
</evidence>
<evidence type="ECO:0000256" key="1">
    <source>
        <dbReference type="ARBA" id="ARBA00023015"/>
    </source>
</evidence>
<dbReference type="InterPro" id="IPR011711">
    <property type="entry name" value="GntR_C"/>
</dbReference>
<evidence type="ECO:0000313" key="6">
    <source>
        <dbReference type="Proteomes" id="UP000741863"/>
    </source>
</evidence>
<dbReference type="EMBL" id="JAFBEC010000005">
    <property type="protein sequence ID" value="MBM7633035.1"/>
    <property type="molecule type" value="Genomic_DNA"/>
</dbReference>
<dbReference type="PROSITE" id="PS50949">
    <property type="entry name" value="HTH_GNTR"/>
    <property type="match status" value="1"/>
</dbReference>
<dbReference type="RefSeq" id="WP_204697537.1">
    <property type="nucleotide sequence ID" value="NZ_JAFBEC010000005.1"/>
</dbReference>
<dbReference type="PANTHER" id="PTHR43537:SF5">
    <property type="entry name" value="UXU OPERON TRANSCRIPTIONAL REGULATOR"/>
    <property type="match status" value="1"/>
</dbReference>
<dbReference type="InterPro" id="IPR000524">
    <property type="entry name" value="Tscrpt_reg_HTH_GntR"/>
</dbReference>